<reference evidence="2 3" key="1">
    <citation type="submission" date="2017-03" db="EMBL/GenBank/DDBJ databases">
        <title>WGS assembly of Porphyra umbilicalis.</title>
        <authorList>
            <person name="Brawley S.H."/>
            <person name="Blouin N.A."/>
            <person name="Ficko-Blean E."/>
            <person name="Wheeler G.L."/>
            <person name="Lohr M."/>
            <person name="Goodson H.V."/>
            <person name="Jenkins J.W."/>
            <person name="Blaby-Haas C.E."/>
            <person name="Helliwell K.E."/>
            <person name="Chan C."/>
            <person name="Marriage T."/>
            <person name="Bhattacharya D."/>
            <person name="Klein A.S."/>
            <person name="Badis Y."/>
            <person name="Brodie J."/>
            <person name="Cao Y."/>
            <person name="Collen J."/>
            <person name="Dittami S.M."/>
            <person name="Gachon C.M."/>
            <person name="Green B.R."/>
            <person name="Karpowicz S."/>
            <person name="Kim J.W."/>
            <person name="Kudahl U."/>
            <person name="Lin S."/>
            <person name="Michel G."/>
            <person name="Mittag M."/>
            <person name="Olson B.J."/>
            <person name="Pangilinan J."/>
            <person name="Peng Y."/>
            <person name="Qiu H."/>
            <person name="Shu S."/>
            <person name="Singer J.T."/>
            <person name="Smith A.G."/>
            <person name="Sprecher B.N."/>
            <person name="Wagner V."/>
            <person name="Wang W."/>
            <person name="Wang Z.-Y."/>
            <person name="Yan J."/>
            <person name="Yarish C."/>
            <person name="Zoeuner-Riek S."/>
            <person name="Zhuang Y."/>
            <person name="Zou Y."/>
            <person name="Lindquist E.A."/>
            <person name="Grimwood J."/>
            <person name="Barry K."/>
            <person name="Rokhsar D.S."/>
            <person name="Schmutz J."/>
            <person name="Stiller J.W."/>
            <person name="Grossman A.R."/>
            <person name="Prochnik S.E."/>
        </authorList>
    </citation>
    <scope>NUCLEOTIDE SEQUENCE [LARGE SCALE GENOMIC DNA]</scope>
    <source>
        <strain evidence="2">4086291</strain>
    </source>
</reference>
<feature type="compositionally biased region" description="Low complexity" evidence="1">
    <location>
        <begin position="597"/>
        <end position="614"/>
    </location>
</feature>
<evidence type="ECO:0000313" key="3">
    <source>
        <dbReference type="Proteomes" id="UP000218209"/>
    </source>
</evidence>
<feature type="compositionally biased region" description="Polar residues" evidence="1">
    <location>
        <begin position="569"/>
        <end position="591"/>
    </location>
</feature>
<feature type="compositionally biased region" description="Pro residues" evidence="1">
    <location>
        <begin position="182"/>
        <end position="195"/>
    </location>
</feature>
<dbReference type="EMBL" id="KV919008">
    <property type="protein sequence ID" value="OSX73255.1"/>
    <property type="molecule type" value="Genomic_DNA"/>
</dbReference>
<feature type="compositionally biased region" description="Low complexity" evidence="1">
    <location>
        <begin position="550"/>
        <end position="568"/>
    </location>
</feature>
<accession>A0A1X6NXI7</accession>
<feature type="compositionally biased region" description="Low complexity" evidence="1">
    <location>
        <begin position="300"/>
        <end position="310"/>
    </location>
</feature>
<feature type="compositionally biased region" description="Low complexity" evidence="1">
    <location>
        <begin position="524"/>
        <end position="539"/>
    </location>
</feature>
<feature type="compositionally biased region" description="Low complexity" evidence="1">
    <location>
        <begin position="272"/>
        <end position="293"/>
    </location>
</feature>
<protein>
    <submittedName>
        <fullName evidence="2">Uncharacterized protein</fullName>
    </submittedName>
</protein>
<proteinExistence type="predicted"/>
<feature type="region of interest" description="Disordered" evidence="1">
    <location>
        <begin position="521"/>
        <end position="862"/>
    </location>
</feature>
<feature type="compositionally biased region" description="Low complexity" evidence="1">
    <location>
        <begin position="362"/>
        <end position="467"/>
    </location>
</feature>
<keyword evidence="3" id="KW-1185">Reference proteome</keyword>
<dbReference type="AlphaFoldDB" id="A0A1X6NXI7"/>
<feature type="compositionally biased region" description="Low complexity" evidence="1">
    <location>
        <begin position="239"/>
        <end position="251"/>
    </location>
</feature>
<feature type="compositionally biased region" description="Low complexity" evidence="1">
    <location>
        <begin position="841"/>
        <end position="850"/>
    </location>
</feature>
<organism evidence="2 3">
    <name type="scientific">Porphyra umbilicalis</name>
    <name type="common">Purple laver</name>
    <name type="synonym">Red alga</name>
    <dbReference type="NCBI Taxonomy" id="2786"/>
    <lineage>
        <taxon>Eukaryota</taxon>
        <taxon>Rhodophyta</taxon>
        <taxon>Bangiophyceae</taxon>
        <taxon>Bangiales</taxon>
        <taxon>Bangiaceae</taxon>
        <taxon>Porphyra</taxon>
    </lineage>
</organism>
<sequence>MLRKALVIGNKAVAGTWSWRRTRLSLPWWPRRPGTEQLWPLTVVVDSTLIKLADPKQKPTDGVVKAVLPWLNIPRAFSVERRIAELLLLVDRSDQANADIKGFIASFNPTALPPTKLRSSAVPSLSGLSGLRSAPRIAPSPAAFALQQADLRHPGQLFSGAPSRPAGWVANGSPRPTSQTRMPPPELPAPLPPNHPAARAQSARCAASAAATAATAAKAAADDLRATLLARAASKKPRSSPSGSRASALRADGLAATSRSQGSRATLPSPRPAQSARTPSSAPRRAAPPSTAAPKPPVAAPRRPSCSSSAVATPSVAASIPPAAAAPAPSASPNAAATPPATATTPTVPAAPAPSSTPSPAPTVSATATAPPVVPASAPRATTRAAPTPRATATKPPAAAAPATSSVACGAATPSTTATTPPAAAASAPSSAPKVAATPSTTPSTAASTRPSAAPSAASGTAAPGGAQPFSLPPRAPNAGSSSLMGRRAAVDADPTIVVAHPGIVAAAAIALQPSAVSDLPLGARSSTSPSDASASLTAQAAPLPPAEVSRTTLSRRTSPSPATSQPSGGRSSLEGSPTAVATSKATTHKSVTAAAPVSSGVPTPGSVSDSGGPRSANTISRPGSSSRRPPLPPGRPPPQGVRTVPTRATKVGAKSGTKSRANPSAKTGAKAGDKTATNPCAKTGAKADDKTTANTGAKAGDQSAAKPSVKTAVEPSATAAAETTAKAGAGTSAKQSAVEGAGKKPVGVSAGDALPTAGNEAPPAVTAQPPSGGPSARRGRSSFGLAADALRRSTRSGKRTAVPKPAAVLQTKRPAAREPTASAPPALKRSLRLVDREQRSSAAQKQASATMSPLEEPSSTTAAPVMQLDAVANRAECTLFSELGVPVATGRLMKERRKLNSRWIDADMTAVELSSVLEPSVCYPYNDRYPLVDRRRAAAVHLDSIVGSTVVWSLNCLTLR</sequence>
<feature type="compositionally biased region" description="Pro residues" evidence="1">
    <location>
        <begin position="630"/>
        <end position="640"/>
    </location>
</feature>
<feature type="compositionally biased region" description="Pro residues" evidence="1">
    <location>
        <begin position="349"/>
        <end position="361"/>
    </location>
</feature>
<feature type="region of interest" description="Disordered" evidence="1">
    <location>
        <begin position="322"/>
        <end position="483"/>
    </location>
</feature>
<feature type="compositionally biased region" description="Polar residues" evidence="1">
    <location>
        <begin position="257"/>
        <end position="266"/>
    </location>
</feature>
<name>A0A1X6NXI7_PORUM</name>
<dbReference type="Proteomes" id="UP000218209">
    <property type="component" value="Unassembled WGS sequence"/>
</dbReference>
<feature type="region of interest" description="Disordered" evidence="1">
    <location>
        <begin position="232"/>
        <end position="310"/>
    </location>
</feature>
<evidence type="ECO:0000256" key="1">
    <source>
        <dbReference type="SAM" id="MobiDB-lite"/>
    </source>
</evidence>
<feature type="compositionally biased region" description="Low complexity" evidence="1">
    <location>
        <begin position="711"/>
        <end position="738"/>
    </location>
</feature>
<feature type="compositionally biased region" description="Low complexity" evidence="1">
    <location>
        <begin position="666"/>
        <end position="678"/>
    </location>
</feature>
<evidence type="ECO:0000313" key="2">
    <source>
        <dbReference type="EMBL" id="OSX73255.1"/>
    </source>
</evidence>
<gene>
    <name evidence="2" type="ORF">BU14_0364s0009</name>
</gene>
<feature type="compositionally biased region" description="Low complexity" evidence="1">
    <location>
        <begin position="322"/>
        <end position="348"/>
    </location>
</feature>
<feature type="region of interest" description="Disordered" evidence="1">
    <location>
        <begin position="156"/>
        <end position="203"/>
    </location>
</feature>